<name>A0ABV2TX05_9FLAO</name>
<evidence type="ECO:0000256" key="3">
    <source>
        <dbReference type="ARBA" id="ARBA00023002"/>
    </source>
</evidence>
<gene>
    <name evidence="7" type="ORF">ABXZ32_10275</name>
</gene>
<dbReference type="Pfam" id="PF00171">
    <property type="entry name" value="Aldedh"/>
    <property type="match status" value="1"/>
</dbReference>
<dbReference type="Gene3D" id="3.40.309.10">
    <property type="entry name" value="Aldehyde Dehydrogenase, Chain A, domain 2"/>
    <property type="match status" value="1"/>
</dbReference>
<reference evidence="7 8" key="1">
    <citation type="submission" date="2024-07" db="EMBL/GenBank/DDBJ databases">
        <title>The genome sequence of type strain Sediminicola luteus GDMCC 1.2596T.</title>
        <authorList>
            <person name="Liu Y."/>
        </authorList>
    </citation>
    <scope>NUCLEOTIDE SEQUENCE [LARGE SCALE GENOMIC DNA]</scope>
    <source>
        <strain evidence="7 8">GDMCC 1.2596</strain>
    </source>
</reference>
<dbReference type="PROSITE" id="PS00687">
    <property type="entry name" value="ALDEHYDE_DEHYDR_GLU"/>
    <property type="match status" value="1"/>
</dbReference>
<dbReference type="Proteomes" id="UP001549773">
    <property type="component" value="Unassembled WGS sequence"/>
</dbReference>
<dbReference type="EMBL" id="JBEWYP010000005">
    <property type="protein sequence ID" value="MET7029784.1"/>
    <property type="molecule type" value="Genomic_DNA"/>
</dbReference>
<keyword evidence="3 5" id="KW-0560">Oxidoreductase</keyword>
<proteinExistence type="inferred from homology"/>
<comment type="caution">
    <text evidence="7">The sequence shown here is derived from an EMBL/GenBank/DDBJ whole genome shotgun (WGS) entry which is preliminary data.</text>
</comment>
<keyword evidence="8" id="KW-1185">Reference proteome</keyword>
<evidence type="ECO:0000256" key="4">
    <source>
        <dbReference type="PROSITE-ProRule" id="PRU10007"/>
    </source>
</evidence>
<accession>A0ABV2TX05</accession>
<dbReference type="InterPro" id="IPR016163">
    <property type="entry name" value="Ald_DH_C"/>
</dbReference>
<keyword evidence="2" id="KW-0521">NADP</keyword>
<comment type="similarity">
    <text evidence="1 5">Belongs to the aldehyde dehydrogenase family.</text>
</comment>
<dbReference type="InterPro" id="IPR044148">
    <property type="entry name" value="ALDH_GabD1-like"/>
</dbReference>
<evidence type="ECO:0000259" key="6">
    <source>
        <dbReference type="Pfam" id="PF00171"/>
    </source>
</evidence>
<dbReference type="Gene3D" id="3.40.605.10">
    <property type="entry name" value="Aldehyde Dehydrogenase, Chain A, domain 1"/>
    <property type="match status" value="1"/>
</dbReference>
<evidence type="ECO:0000313" key="7">
    <source>
        <dbReference type="EMBL" id="MET7029784.1"/>
    </source>
</evidence>
<dbReference type="PANTHER" id="PTHR43217">
    <property type="entry name" value="SUCCINATE SEMIALDEHYDE DEHYDROGENASE [NAD(P)+] SAD"/>
    <property type="match status" value="1"/>
</dbReference>
<dbReference type="CDD" id="cd07100">
    <property type="entry name" value="ALDH_SSADH1_GabD1"/>
    <property type="match status" value="1"/>
</dbReference>
<feature type="active site" evidence="4">
    <location>
        <position position="228"/>
    </location>
</feature>
<feature type="domain" description="Aldehyde dehydrogenase" evidence="6">
    <location>
        <begin position="3"/>
        <end position="448"/>
    </location>
</feature>
<dbReference type="InterPro" id="IPR047110">
    <property type="entry name" value="GABD/Sad-like"/>
</dbReference>
<dbReference type="InterPro" id="IPR016162">
    <property type="entry name" value="Ald_DH_N"/>
</dbReference>
<dbReference type="SUPFAM" id="SSF53720">
    <property type="entry name" value="ALDH-like"/>
    <property type="match status" value="1"/>
</dbReference>
<evidence type="ECO:0000313" key="8">
    <source>
        <dbReference type="Proteomes" id="UP001549773"/>
    </source>
</evidence>
<dbReference type="InterPro" id="IPR029510">
    <property type="entry name" value="Ald_DH_CS_GLU"/>
</dbReference>
<evidence type="ECO:0000256" key="1">
    <source>
        <dbReference type="ARBA" id="ARBA00009986"/>
    </source>
</evidence>
<protein>
    <submittedName>
        <fullName evidence="7">NAD-dependent succinate-semialdehyde dehydrogenase</fullName>
    </submittedName>
</protein>
<evidence type="ECO:0000256" key="2">
    <source>
        <dbReference type="ARBA" id="ARBA00022857"/>
    </source>
</evidence>
<sequence>MEFKSINPYNGQEVGAYTSITEQELEEKLNKSKIAHEAWKKVPLAERCGLLKKAGAVLRDNVEEYAKMISLEMGKPLSEAKGEVNKCAWVCDYYADNASDFLADETISTDAEKSFVRHDSIGAVLAIMPWNFPFWQVFRYAAPTLTAGNTGLLKHAPNVFGCAKQIEEVFTRAGYPEYVFQNLIVHHDQTEKIIAHDAVRAVTLTGSERAGSAVAELAGRYIKKTVLELGGNNAFIVWDDADIDQSVKIAVTARMMNCGQSCIAAKRFILMDGIYDEFVQKFTEAAKQLKDGDPMEANTTIGPLARRDLADQLNAQVKESVAQGAKLLLGGNQNGCYHEPTILGEVVPGMAAFDQETFGPLAAMIRAKDIDHAFELSENSKYGLGVTVCTKNTDLALQHAHKVSDGAYFVNELVKSDPRLPFGGTKNSGYGRELAKDGMMEFVNRKTVYVKH</sequence>
<dbReference type="PANTHER" id="PTHR43217:SF1">
    <property type="entry name" value="SUCCINATE SEMIALDEHYDE DEHYDROGENASE [NAD(P)+] SAD"/>
    <property type="match status" value="1"/>
</dbReference>
<evidence type="ECO:0000256" key="5">
    <source>
        <dbReference type="RuleBase" id="RU003345"/>
    </source>
</evidence>
<dbReference type="InterPro" id="IPR016161">
    <property type="entry name" value="Ald_DH/histidinol_DH"/>
</dbReference>
<dbReference type="RefSeq" id="WP_354618588.1">
    <property type="nucleotide sequence ID" value="NZ_JBEWYP010000005.1"/>
</dbReference>
<organism evidence="7 8">
    <name type="scientific">Sediminicola luteus</name>
    <dbReference type="NCBI Taxonomy" id="319238"/>
    <lineage>
        <taxon>Bacteria</taxon>
        <taxon>Pseudomonadati</taxon>
        <taxon>Bacteroidota</taxon>
        <taxon>Flavobacteriia</taxon>
        <taxon>Flavobacteriales</taxon>
        <taxon>Flavobacteriaceae</taxon>
        <taxon>Sediminicola</taxon>
    </lineage>
</organism>
<dbReference type="InterPro" id="IPR015590">
    <property type="entry name" value="Aldehyde_DH_dom"/>
</dbReference>